<proteinExistence type="predicted"/>
<name>A0A8H4J7N0_9PEZI</name>
<sequence>MKPAFAETLASTTSSCVSSTDFDGSLSPSSWTCPESFHYRAFETEGLTGGAEVERRGGRGGGGVVRRACRTVKSKVRRGVLLCFGVKRKTVQERREPPVVCQEKKSDDGVRGLFLPCPGSTPPEVEVEYCALMESRNRAIR</sequence>
<evidence type="ECO:0000313" key="2">
    <source>
        <dbReference type="Proteomes" id="UP000572817"/>
    </source>
</evidence>
<gene>
    <name evidence="1" type="ORF">GTA08_BOTSDO11884</name>
</gene>
<dbReference type="EMBL" id="WWBZ02000002">
    <property type="protein sequence ID" value="KAF4312423.1"/>
    <property type="molecule type" value="Genomic_DNA"/>
</dbReference>
<protein>
    <submittedName>
        <fullName evidence="1">Uncharacterized protein</fullName>
    </submittedName>
</protein>
<comment type="caution">
    <text evidence="1">The sequence shown here is derived from an EMBL/GenBank/DDBJ whole genome shotgun (WGS) entry which is preliminary data.</text>
</comment>
<organism evidence="1 2">
    <name type="scientific">Botryosphaeria dothidea</name>
    <dbReference type="NCBI Taxonomy" id="55169"/>
    <lineage>
        <taxon>Eukaryota</taxon>
        <taxon>Fungi</taxon>
        <taxon>Dikarya</taxon>
        <taxon>Ascomycota</taxon>
        <taxon>Pezizomycotina</taxon>
        <taxon>Dothideomycetes</taxon>
        <taxon>Dothideomycetes incertae sedis</taxon>
        <taxon>Botryosphaeriales</taxon>
        <taxon>Botryosphaeriaceae</taxon>
        <taxon>Botryosphaeria</taxon>
    </lineage>
</organism>
<accession>A0A8H4J7N0</accession>
<dbReference type="Proteomes" id="UP000572817">
    <property type="component" value="Unassembled WGS sequence"/>
</dbReference>
<reference evidence="1" key="1">
    <citation type="submission" date="2020-04" db="EMBL/GenBank/DDBJ databases">
        <title>Genome Assembly and Annotation of Botryosphaeria dothidea sdau 11-99, a Latent Pathogen of Apple Fruit Ring Rot in China.</title>
        <authorList>
            <person name="Yu C."/>
            <person name="Diao Y."/>
            <person name="Lu Q."/>
            <person name="Zhao J."/>
            <person name="Cui S."/>
            <person name="Peng C."/>
            <person name="He B."/>
            <person name="Liu H."/>
        </authorList>
    </citation>
    <scope>NUCLEOTIDE SEQUENCE [LARGE SCALE GENOMIC DNA]</scope>
    <source>
        <strain evidence="1">Sdau11-99</strain>
    </source>
</reference>
<keyword evidence="2" id="KW-1185">Reference proteome</keyword>
<evidence type="ECO:0000313" key="1">
    <source>
        <dbReference type="EMBL" id="KAF4312423.1"/>
    </source>
</evidence>
<dbReference type="AlphaFoldDB" id="A0A8H4J7N0"/>